<evidence type="ECO:0000256" key="8">
    <source>
        <dbReference type="ARBA" id="ARBA00022840"/>
    </source>
</evidence>
<comment type="catalytic activity">
    <reaction evidence="10">
        <text>L-seryl-[protein] + ATP = O-phospho-L-seryl-[protein] + ADP + H(+)</text>
        <dbReference type="Rhea" id="RHEA:17989"/>
        <dbReference type="Rhea" id="RHEA-COMP:9863"/>
        <dbReference type="Rhea" id="RHEA-COMP:11604"/>
        <dbReference type="ChEBI" id="CHEBI:15378"/>
        <dbReference type="ChEBI" id="CHEBI:29999"/>
        <dbReference type="ChEBI" id="CHEBI:30616"/>
        <dbReference type="ChEBI" id="CHEBI:83421"/>
        <dbReference type="ChEBI" id="CHEBI:456216"/>
        <dbReference type="EC" id="2.7.11.1"/>
    </reaction>
</comment>
<accession>A0A2K3NKQ2</accession>
<sequence length="900" mass="102259">MVYLTSSPSQKGLLFVLETCEPGACFAGRMRCLAALARWEELSDLCKEYWTPADAVTRLEIAPMAANAAWNMGEWDQMAEYVSRLDDGDETKLRTAGNNASSGDGSSNGTFYRAVLSVRRGKYDEAREYVERARKCLATELAALVLESYERAYSNMVRVQQLSELEEVIDYCTLPIGDRVAEQRRALIRNMWTQRIEGAKSNVEVWQAILAVRTLVLPPGEDIETWLKFASLCRKSGRLSQARSTLVKLLQYDPEITPENVRYHGPPQVMLAYLKFQWSLGEDSKRREAFIRLQNLAMEFSSAPNIQPVIESGFTSGLNPSVPLLARVYLNLGSWQWSLSPGLVDESIKDIRNAFKKATHYANKWAKAWHKWALFNTAVMSHYTLRGFPDIAAQFVVAAVTGYFHSIACAANSKGVDGSLQDILRLLTLWFNHGATAEVQTALTKGFSLVNINTWLVVLPQIIARIHSNNHAVRELIQSLLVRIGQNHPQALMYPLLVACKSISNLRKAAAQEVVDKVRQHSGALVDQAQLVSKELIRVAILWHELWHEALEEASRLYFGEHNIEGMLKVLEPLHEMLEEGAMKNNATIKERVFIEAYRQELLEAYDCCMNYKRTGKDAELTQAWDIYYHIFRKIDKQLQSLNTLDLETVSPELLECRNLELAVPGTYRADAPVVTIASFARQLVVIPSKQRPRKLTIHGSDGDDYAFLLKGHEDLRQDERVMQLFGLVNTLLENSPKTAEKDLSIERYAVIPLSPNSGLIEWVPNCDTLHSLIREHRDARKVILNHEHKCMLSFAPDYDHLPLIAKVEVFELGLQSAEGNDLAKVLWLKSRTSEVWLERRTNYTRSLAVMSMAIAWNSASTYVVNSAIWRRNRCGVPRRIEWPPSHASLRPRNEWWPSR</sequence>
<dbReference type="GO" id="GO:0031931">
    <property type="term" value="C:TORC1 complex"/>
    <property type="evidence" value="ECO:0007669"/>
    <property type="project" value="TreeGrafter"/>
</dbReference>
<dbReference type="STRING" id="57577.A0A2K3NKQ2"/>
<evidence type="ECO:0000313" key="13">
    <source>
        <dbReference type="EMBL" id="PNY03626.1"/>
    </source>
</evidence>
<evidence type="ECO:0000313" key="14">
    <source>
        <dbReference type="Proteomes" id="UP000236291"/>
    </source>
</evidence>
<dbReference type="InterPro" id="IPR011990">
    <property type="entry name" value="TPR-like_helical_dom_sf"/>
</dbReference>
<dbReference type="SMART" id="SM00146">
    <property type="entry name" value="PI3Kc"/>
    <property type="match status" value="1"/>
</dbReference>
<dbReference type="Proteomes" id="UP000236291">
    <property type="component" value="Unassembled WGS sequence"/>
</dbReference>
<dbReference type="InterPro" id="IPR057564">
    <property type="entry name" value="HEAT_ATR"/>
</dbReference>
<feature type="domain" description="PI3K/PI4K catalytic" evidence="11">
    <location>
        <begin position="680"/>
        <end position="854"/>
    </location>
</feature>
<evidence type="ECO:0000256" key="9">
    <source>
        <dbReference type="ARBA" id="ARBA00047899"/>
    </source>
</evidence>
<dbReference type="SUPFAM" id="SSF47212">
    <property type="entry name" value="FKBP12-rapamycin-binding domain of FKBP-rapamycin-associated protein (FRAP)"/>
    <property type="match status" value="1"/>
</dbReference>
<dbReference type="InterPro" id="IPR009076">
    <property type="entry name" value="FRB_dom"/>
</dbReference>
<dbReference type="FunFam" id="3.30.1010.10:FF:000006">
    <property type="entry name" value="Serine/threonine-protein kinase TOR"/>
    <property type="match status" value="1"/>
</dbReference>
<dbReference type="EC" id="2.7.11.1" evidence="2"/>
<dbReference type="ExpressionAtlas" id="A0A2K3NKQ2">
    <property type="expression patterns" value="baseline"/>
</dbReference>
<feature type="domain" description="FAT" evidence="12">
    <location>
        <begin position="1"/>
        <end position="502"/>
    </location>
</feature>
<dbReference type="GO" id="GO:0016242">
    <property type="term" value="P:negative regulation of macroautophagy"/>
    <property type="evidence" value="ECO:0007669"/>
    <property type="project" value="TreeGrafter"/>
</dbReference>
<dbReference type="FunFam" id="1.20.120.150:FF:000001">
    <property type="entry name" value="Serine/threonine-protein kinase TOR"/>
    <property type="match status" value="1"/>
</dbReference>
<evidence type="ECO:0000256" key="10">
    <source>
        <dbReference type="ARBA" id="ARBA00048679"/>
    </source>
</evidence>
<dbReference type="GO" id="GO:0080090">
    <property type="term" value="P:regulation of primary metabolic process"/>
    <property type="evidence" value="ECO:0007669"/>
    <property type="project" value="UniProtKB-ARBA"/>
</dbReference>
<evidence type="ECO:0000256" key="4">
    <source>
        <dbReference type="ARBA" id="ARBA00022679"/>
    </source>
</evidence>
<keyword evidence="8" id="KW-0067">ATP-binding</keyword>
<dbReference type="GO" id="GO:0044877">
    <property type="term" value="F:protein-containing complex binding"/>
    <property type="evidence" value="ECO:0007669"/>
    <property type="project" value="InterPro"/>
</dbReference>
<evidence type="ECO:0000259" key="11">
    <source>
        <dbReference type="PROSITE" id="PS50290"/>
    </source>
</evidence>
<dbReference type="InterPro" id="IPR000403">
    <property type="entry name" value="PI3/4_kinase_cat_dom"/>
</dbReference>
<dbReference type="InterPro" id="IPR018936">
    <property type="entry name" value="PI3/4_kinase_CS"/>
</dbReference>
<dbReference type="InterPro" id="IPR014009">
    <property type="entry name" value="PIK_FAT"/>
</dbReference>
<dbReference type="GO" id="GO:0005737">
    <property type="term" value="C:cytoplasm"/>
    <property type="evidence" value="ECO:0007669"/>
    <property type="project" value="TreeGrafter"/>
</dbReference>
<dbReference type="GO" id="GO:0005634">
    <property type="term" value="C:nucleus"/>
    <property type="evidence" value="ECO:0007669"/>
    <property type="project" value="TreeGrafter"/>
</dbReference>
<keyword evidence="7 13" id="KW-0418">Kinase</keyword>
<keyword evidence="3 13" id="KW-0723">Serine/threonine-protein kinase</keyword>
<dbReference type="AlphaFoldDB" id="A0A2K3NKQ2"/>
<dbReference type="Gene3D" id="3.30.1010.10">
    <property type="entry name" value="Phosphatidylinositol 3-kinase Catalytic Subunit, Chain A, domain 4"/>
    <property type="match status" value="1"/>
</dbReference>
<dbReference type="Pfam" id="PF08771">
    <property type="entry name" value="FRB_dom"/>
    <property type="match status" value="1"/>
</dbReference>
<dbReference type="PROSITE" id="PS00915">
    <property type="entry name" value="PI3_4_KINASE_1"/>
    <property type="match status" value="1"/>
</dbReference>
<gene>
    <name evidence="13" type="ORF">L195_g000033</name>
</gene>
<protein>
    <recommendedName>
        <fullName evidence="2">non-specific serine/threonine protein kinase</fullName>
        <ecNumber evidence="2">2.7.11.1</ecNumber>
    </recommendedName>
</protein>
<dbReference type="PANTHER" id="PTHR11139:SF9">
    <property type="entry name" value="SERINE_THREONINE-PROTEIN KINASE MTOR"/>
    <property type="match status" value="1"/>
</dbReference>
<evidence type="ECO:0000256" key="5">
    <source>
        <dbReference type="ARBA" id="ARBA00022737"/>
    </source>
</evidence>
<reference evidence="13 14" key="2">
    <citation type="journal article" date="2017" name="Front. Plant Sci.">
        <title>Gene Classification and Mining of Molecular Markers Useful in Red Clover (Trifolium pratense) Breeding.</title>
        <authorList>
            <person name="Istvanek J."/>
            <person name="Dluhosova J."/>
            <person name="Dluhos P."/>
            <person name="Patkova L."/>
            <person name="Nedelnik J."/>
            <person name="Repkova J."/>
        </authorList>
    </citation>
    <scope>NUCLEOTIDE SEQUENCE [LARGE SCALE GENOMIC DNA]</scope>
    <source>
        <strain evidence="14">cv. Tatra</strain>
        <tissue evidence="13">Young leaves</tissue>
    </source>
</reference>
<dbReference type="Pfam" id="PF23593">
    <property type="entry name" value="HEAT_ATR"/>
    <property type="match status" value="1"/>
</dbReference>
<dbReference type="InterPro" id="IPR036738">
    <property type="entry name" value="FRB_sf"/>
</dbReference>
<dbReference type="PROSITE" id="PS51189">
    <property type="entry name" value="FAT"/>
    <property type="match status" value="1"/>
</dbReference>
<evidence type="ECO:0000256" key="2">
    <source>
        <dbReference type="ARBA" id="ARBA00012513"/>
    </source>
</evidence>
<evidence type="ECO:0000256" key="1">
    <source>
        <dbReference type="ARBA" id="ARBA00011031"/>
    </source>
</evidence>
<keyword evidence="4" id="KW-0808">Transferase</keyword>
<dbReference type="SUPFAM" id="SSF48452">
    <property type="entry name" value="TPR-like"/>
    <property type="match status" value="1"/>
</dbReference>
<dbReference type="InterPro" id="IPR011009">
    <property type="entry name" value="Kinase-like_dom_sf"/>
</dbReference>
<proteinExistence type="inferred from homology"/>
<evidence type="ECO:0000256" key="6">
    <source>
        <dbReference type="ARBA" id="ARBA00022741"/>
    </source>
</evidence>
<dbReference type="InterPro" id="IPR050517">
    <property type="entry name" value="DDR_Repair_Kinase"/>
</dbReference>
<dbReference type="EMBL" id="ASHM01000009">
    <property type="protein sequence ID" value="PNY03626.1"/>
    <property type="molecule type" value="Genomic_DNA"/>
</dbReference>
<dbReference type="Gene3D" id="1.25.40.10">
    <property type="entry name" value="Tetratricopeptide repeat domain"/>
    <property type="match status" value="1"/>
</dbReference>
<reference evidence="13 14" key="1">
    <citation type="journal article" date="2014" name="Am. J. Bot.">
        <title>Genome assembly and annotation for red clover (Trifolium pratense; Fabaceae).</title>
        <authorList>
            <person name="Istvanek J."/>
            <person name="Jaros M."/>
            <person name="Krenek A."/>
            <person name="Repkova J."/>
        </authorList>
    </citation>
    <scope>NUCLEOTIDE SEQUENCE [LARGE SCALE GENOMIC DNA]</scope>
    <source>
        <strain evidence="14">cv. Tatra</strain>
        <tissue evidence="13">Young leaves</tissue>
    </source>
</reference>
<keyword evidence="5" id="KW-0677">Repeat</keyword>
<name>A0A2K3NKQ2_TRIPR</name>
<dbReference type="Pfam" id="PF02259">
    <property type="entry name" value="FAT"/>
    <property type="match status" value="1"/>
</dbReference>
<organism evidence="13 14">
    <name type="scientific">Trifolium pratense</name>
    <name type="common">Red clover</name>
    <dbReference type="NCBI Taxonomy" id="57577"/>
    <lineage>
        <taxon>Eukaryota</taxon>
        <taxon>Viridiplantae</taxon>
        <taxon>Streptophyta</taxon>
        <taxon>Embryophyta</taxon>
        <taxon>Tracheophyta</taxon>
        <taxon>Spermatophyta</taxon>
        <taxon>Magnoliopsida</taxon>
        <taxon>eudicotyledons</taxon>
        <taxon>Gunneridae</taxon>
        <taxon>Pentapetalae</taxon>
        <taxon>rosids</taxon>
        <taxon>fabids</taxon>
        <taxon>Fabales</taxon>
        <taxon>Fabaceae</taxon>
        <taxon>Papilionoideae</taxon>
        <taxon>50 kb inversion clade</taxon>
        <taxon>NPAAA clade</taxon>
        <taxon>Hologalegina</taxon>
        <taxon>IRL clade</taxon>
        <taxon>Trifolieae</taxon>
        <taxon>Trifolium</taxon>
    </lineage>
</organism>
<dbReference type="Gene3D" id="1.20.120.150">
    <property type="entry name" value="FKBP12-rapamycin binding domain"/>
    <property type="match status" value="1"/>
</dbReference>
<dbReference type="Pfam" id="PF00454">
    <property type="entry name" value="PI3_PI4_kinase"/>
    <property type="match status" value="1"/>
</dbReference>
<dbReference type="GO" id="GO:0004674">
    <property type="term" value="F:protein serine/threonine kinase activity"/>
    <property type="evidence" value="ECO:0007669"/>
    <property type="project" value="UniProtKB-KW"/>
</dbReference>
<dbReference type="SUPFAM" id="SSF56112">
    <property type="entry name" value="Protein kinase-like (PK-like)"/>
    <property type="match status" value="1"/>
</dbReference>
<comment type="catalytic activity">
    <reaction evidence="9">
        <text>L-threonyl-[protein] + ATP = O-phospho-L-threonyl-[protein] + ADP + H(+)</text>
        <dbReference type="Rhea" id="RHEA:46608"/>
        <dbReference type="Rhea" id="RHEA-COMP:11060"/>
        <dbReference type="Rhea" id="RHEA-COMP:11605"/>
        <dbReference type="ChEBI" id="CHEBI:15378"/>
        <dbReference type="ChEBI" id="CHEBI:30013"/>
        <dbReference type="ChEBI" id="CHEBI:30616"/>
        <dbReference type="ChEBI" id="CHEBI:61977"/>
        <dbReference type="ChEBI" id="CHEBI:456216"/>
        <dbReference type="EC" id="2.7.11.1"/>
    </reaction>
</comment>
<dbReference type="GO" id="GO:0005524">
    <property type="term" value="F:ATP binding"/>
    <property type="evidence" value="ECO:0007669"/>
    <property type="project" value="UniProtKB-KW"/>
</dbReference>
<dbReference type="GO" id="GO:0031929">
    <property type="term" value="P:TOR signaling"/>
    <property type="evidence" value="ECO:0007669"/>
    <property type="project" value="TreeGrafter"/>
</dbReference>
<dbReference type="PANTHER" id="PTHR11139">
    <property type="entry name" value="ATAXIA TELANGIECTASIA MUTATED ATM -RELATED"/>
    <property type="match status" value="1"/>
</dbReference>
<comment type="similarity">
    <text evidence="1">Belongs to the PI3/PI4-kinase family.</text>
</comment>
<dbReference type="GO" id="GO:0031932">
    <property type="term" value="C:TORC2 complex"/>
    <property type="evidence" value="ECO:0007669"/>
    <property type="project" value="TreeGrafter"/>
</dbReference>
<dbReference type="PROSITE" id="PS50290">
    <property type="entry name" value="PI3_4_KINASE_3"/>
    <property type="match status" value="1"/>
</dbReference>
<dbReference type="SMART" id="SM01345">
    <property type="entry name" value="Rapamycin_bind"/>
    <property type="match status" value="1"/>
</dbReference>
<dbReference type="InterPro" id="IPR003151">
    <property type="entry name" value="PIK-rel_kinase_FAT"/>
</dbReference>
<keyword evidence="6" id="KW-0547">Nucleotide-binding</keyword>
<evidence type="ECO:0000256" key="3">
    <source>
        <dbReference type="ARBA" id="ARBA00022527"/>
    </source>
</evidence>
<evidence type="ECO:0000256" key="7">
    <source>
        <dbReference type="ARBA" id="ARBA00022777"/>
    </source>
</evidence>
<comment type="caution">
    <text evidence="13">The sequence shown here is derived from an EMBL/GenBank/DDBJ whole genome shotgun (WGS) entry which is preliminary data.</text>
</comment>
<evidence type="ECO:0000259" key="12">
    <source>
        <dbReference type="PROSITE" id="PS51189"/>
    </source>
</evidence>